<evidence type="ECO:0000313" key="3">
    <source>
        <dbReference type="Proteomes" id="UP000249417"/>
    </source>
</evidence>
<name>A0A2W5PX55_9BACT</name>
<dbReference type="PANTHER" id="PTHR42879:SF2">
    <property type="entry name" value="3-OXOACYL-[ACYL-CARRIER-PROTEIN] REDUCTASE FABG"/>
    <property type="match status" value="1"/>
</dbReference>
<comment type="similarity">
    <text evidence="1">Belongs to the short-chain dehydrogenases/reductases (SDR) family.</text>
</comment>
<dbReference type="PANTHER" id="PTHR42879">
    <property type="entry name" value="3-OXOACYL-(ACYL-CARRIER-PROTEIN) REDUCTASE"/>
    <property type="match status" value="1"/>
</dbReference>
<gene>
    <name evidence="2" type="ORF">DI551_11720</name>
</gene>
<dbReference type="Gene3D" id="3.40.50.720">
    <property type="entry name" value="NAD(P)-binding Rossmann-like Domain"/>
    <property type="match status" value="1"/>
</dbReference>
<dbReference type="NCBIfam" id="NF009093">
    <property type="entry name" value="PRK12429.1"/>
    <property type="match status" value="1"/>
</dbReference>
<sequence>MLQGKTAIITGSTSGIGQGMAYALAESGCNIMLNGLGDAAQIEADRAKMEKETGVKVLYNGADMTKPDQIAAMMKETKEKFGKIDIIVNNAGVQHVAPIDEFPPEKWDQIIAINLTSAFHMTRLAVPYMKEQGWGRIINLASAHALVASPFKAAYVAAKHGIAGLTKTVALELGEKNITCNAICPGYVKTPLVEKQIADQAKTRGIPEDEVISKVILAVEATKKFTTVEDIGALAVLLCSDAGKNITGAVIPIDGGWTAS</sequence>
<dbReference type="SUPFAM" id="SSF51735">
    <property type="entry name" value="NAD(P)-binding Rossmann-fold domains"/>
    <property type="match status" value="1"/>
</dbReference>
<dbReference type="GO" id="GO:0032787">
    <property type="term" value="P:monocarboxylic acid metabolic process"/>
    <property type="evidence" value="ECO:0007669"/>
    <property type="project" value="UniProtKB-ARBA"/>
</dbReference>
<accession>A0A2W5PX55</accession>
<evidence type="ECO:0000313" key="2">
    <source>
        <dbReference type="EMBL" id="PZQ43660.1"/>
    </source>
</evidence>
<dbReference type="EMBL" id="QFQB01000140">
    <property type="protein sequence ID" value="PZQ43660.1"/>
    <property type="molecule type" value="Genomic_DNA"/>
</dbReference>
<protein>
    <submittedName>
        <fullName evidence="2">3-hydroxybutyrate dehydrogenase</fullName>
    </submittedName>
</protein>
<dbReference type="InterPro" id="IPR002347">
    <property type="entry name" value="SDR_fam"/>
</dbReference>
<dbReference type="GO" id="GO:0003858">
    <property type="term" value="F:3-hydroxybutyrate dehydrogenase activity"/>
    <property type="evidence" value="ECO:0007669"/>
    <property type="project" value="InterPro"/>
</dbReference>
<dbReference type="InterPro" id="IPR011294">
    <property type="entry name" value="3-OHbutyrate_DH"/>
</dbReference>
<dbReference type="PRINTS" id="PR00080">
    <property type="entry name" value="SDRFAMILY"/>
</dbReference>
<dbReference type="InterPro" id="IPR020904">
    <property type="entry name" value="Sc_DH/Rdtase_CS"/>
</dbReference>
<organism evidence="2 3">
    <name type="scientific">Micavibrio aeruginosavorus</name>
    <dbReference type="NCBI Taxonomy" id="349221"/>
    <lineage>
        <taxon>Bacteria</taxon>
        <taxon>Pseudomonadati</taxon>
        <taxon>Bdellovibrionota</taxon>
        <taxon>Bdellovibrionia</taxon>
        <taxon>Bdellovibrionales</taxon>
        <taxon>Pseudobdellovibrionaceae</taxon>
        <taxon>Micavibrio</taxon>
    </lineage>
</organism>
<dbReference type="AlphaFoldDB" id="A0A2W5PX55"/>
<comment type="caution">
    <text evidence="2">The sequence shown here is derived from an EMBL/GenBank/DDBJ whole genome shotgun (WGS) entry which is preliminary data.</text>
</comment>
<dbReference type="FunFam" id="3.40.50.720:FF:000084">
    <property type="entry name" value="Short-chain dehydrogenase reductase"/>
    <property type="match status" value="1"/>
</dbReference>
<dbReference type="Pfam" id="PF13561">
    <property type="entry name" value="adh_short_C2"/>
    <property type="match status" value="1"/>
</dbReference>
<reference evidence="2 3" key="1">
    <citation type="submission" date="2017-08" db="EMBL/GenBank/DDBJ databases">
        <title>Infants hospitalized years apart are colonized by the same room-sourced microbial strains.</title>
        <authorList>
            <person name="Brooks B."/>
            <person name="Olm M.R."/>
            <person name="Firek B.A."/>
            <person name="Baker R."/>
            <person name="Thomas B.C."/>
            <person name="Morowitz M.J."/>
            <person name="Banfield J.F."/>
        </authorList>
    </citation>
    <scope>NUCLEOTIDE SEQUENCE [LARGE SCALE GENOMIC DNA]</scope>
    <source>
        <strain evidence="2">S2_005_002_R2_29</strain>
    </source>
</reference>
<dbReference type="NCBIfam" id="TIGR01963">
    <property type="entry name" value="PHB_DH"/>
    <property type="match status" value="1"/>
</dbReference>
<evidence type="ECO:0000256" key="1">
    <source>
        <dbReference type="ARBA" id="ARBA00006484"/>
    </source>
</evidence>
<dbReference type="PRINTS" id="PR00081">
    <property type="entry name" value="GDHRDH"/>
</dbReference>
<proteinExistence type="inferred from homology"/>
<dbReference type="InterPro" id="IPR036291">
    <property type="entry name" value="NAD(P)-bd_dom_sf"/>
</dbReference>
<dbReference type="PROSITE" id="PS00061">
    <property type="entry name" value="ADH_SHORT"/>
    <property type="match status" value="1"/>
</dbReference>
<dbReference type="Proteomes" id="UP000249417">
    <property type="component" value="Unassembled WGS sequence"/>
</dbReference>
<dbReference type="InterPro" id="IPR050259">
    <property type="entry name" value="SDR"/>
</dbReference>